<feature type="domain" description="HhH-GPD" evidence="2">
    <location>
        <begin position="11"/>
        <end position="166"/>
    </location>
</feature>
<dbReference type="RefSeq" id="XP_005785280.1">
    <property type="nucleotide sequence ID" value="XM_005785223.1"/>
</dbReference>
<dbReference type="GeneID" id="17278123"/>
<evidence type="ECO:0000259" key="2">
    <source>
        <dbReference type="SMART" id="SM00478"/>
    </source>
</evidence>
<proteinExistence type="predicted"/>
<dbReference type="CDD" id="cd00056">
    <property type="entry name" value="ENDO3c"/>
    <property type="match status" value="1"/>
</dbReference>
<organism evidence="3 4">
    <name type="scientific">Emiliania huxleyi (strain CCMP1516)</name>
    <dbReference type="NCBI Taxonomy" id="280463"/>
    <lineage>
        <taxon>Eukaryota</taxon>
        <taxon>Haptista</taxon>
        <taxon>Haptophyta</taxon>
        <taxon>Prymnesiophyceae</taxon>
        <taxon>Isochrysidales</taxon>
        <taxon>Noelaerhabdaceae</taxon>
        <taxon>Emiliania</taxon>
    </lineage>
</organism>
<reference evidence="3" key="2">
    <citation type="submission" date="2024-10" db="UniProtKB">
        <authorList>
            <consortium name="EnsemblProtists"/>
        </authorList>
    </citation>
    <scope>IDENTIFICATION</scope>
</reference>
<dbReference type="HOGENOM" id="CLU_012862_3_4_1"/>
<dbReference type="KEGG" id="ehx:EMIHUDRAFT_230217"/>
<protein>
    <recommendedName>
        <fullName evidence="2">HhH-GPD domain-containing protein</fullName>
    </recommendedName>
</protein>
<dbReference type="PaxDb" id="2903-EOD32851"/>
<dbReference type="PANTHER" id="PTHR47203">
    <property type="match status" value="1"/>
</dbReference>
<keyword evidence="4" id="KW-1185">Reference proteome</keyword>
<accession>A0A0D3KAR6</accession>
<dbReference type="SMART" id="SM00478">
    <property type="entry name" value="ENDO3c"/>
    <property type="match status" value="1"/>
</dbReference>
<dbReference type="GO" id="GO:0003824">
    <property type="term" value="F:catalytic activity"/>
    <property type="evidence" value="ECO:0007669"/>
    <property type="project" value="InterPro"/>
</dbReference>
<evidence type="ECO:0000256" key="1">
    <source>
        <dbReference type="SAM" id="MobiDB-lite"/>
    </source>
</evidence>
<evidence type="ECO:0000313" key="4">
    <source>
        <dbReference type="Proteomes" id="UP000013827"/>
    </source>
</evidence>
<dbReference type="Pfam" id="PF00730">
    <property type="entry name" value="HhH-GPD"/>
    <property type="match status" value="1"/>
</dbReference>
<sequence>MQYPGRRKSVSNTTDVQSHRSFAALKQAFPTWEMVRTSPPAAIEAVIKSCGLAETKTARVQAILQLLHDERGECSLEHLREASDEAVKRVLGSYKGVGAKTISCVLMFCLKRFDFPVDTHVWKIALALNWVPKAATRDQTYEHLNAKVPDEIKYALHVLLVKHGKVYKNDVKTLRETLRHCEAGGEELPGEDAPPSEPTAVKQEVKPEAVD</sequence>
<dbReference type="InterPro" id="IPR003265">
    <property type="entry name" value="HhH-GPD_domain"/>
</dbReference>
<evidence type="ECO:0000313" key="3">
    <source>
        <dbReference type="EnsemblProtists" id="EOD32851"/>
    </source>
</evidence>
<dbReference type="eggNOG" id="ENOG502QRUG">
    <property type="taxonomic scope" value="Eukaryota"/>
</dbReference>
<dbReference type="PANTHER" id="PTHR47203:SF1">
    <property type="entry name" value="HYPOTHETICAL BASE EXCISION DNA REPAIR PROTEIN (EUROFUNG)"/>
    <property type="match status" value="1"/>
</dbReference>
<feature type="region of interest" description="Disordered" evidence="1">
    <location>
        <begin position="183"/>
        <end position="211"/>
    </location>
</feature>
<dbReference type="EnsemblProtists" id="EOD32851">
    <property type="protein sequence ID" value="EOD32851"/>
    <property type="gene ID" value="EMIHUDRAFT_230217"/>
</dbReference>
<name>A0A0D3KAR6_EMIH1</name>
<dbReference type="Gene3D" id="1.10.340.30">
    <property type="entry name" value="Hypothetical protein, domain 2"/>
    <property type="match status" value="1"/>
</dbReference>
<dbReference type="GO" id="GO:0006284">
    <property type="term" value="P:base-excision repair"/>
    <property type="evidence" value="ECO:0007669"/>
    <property type="project" value="InterPro"/>
</dbReference>
<dbReference type="Proteomes" id="UP000013827">
    <property type="component" value="Unassembled WGS sequence"/>
</dbReference>
<dbReference type="InterPro" id="IPR011257">
    <property type="entry name" value="DNA_glycosylase"/>
</dbReference>
<dbReference type="SUPFAM" id="SSF48150">
    <property type="entry name" value="DNA-glycosylase"/>
    <property type="match status" value="1"/>
</dbReference>
<reference evidence="4" key="1">
    <citation type="journal article" date="2013" name="Nature">
        <title>Pan genome of the phytoplankton Emiliania underpins its global distribution.</title>
        <authorList>
            <person name="Read B.A."/>
            <person name="Kegel J."/>
            <person name="Klute M.J."/>
            <person name="Kuo A."/>
            <person name="Lefebvre S.C."/>
            <person name="Maumus F."/>
            <person name="Mayer C."/>
            <person name="Miller J."/>
            <person name="Monier A."/>
            <person name="Salamov A."/>
            <person name="Young J."/>
            <person name="Aguilar M."/>
            <person name="Claverie J.M."/>
            <person name="Frickenhaus S."/>
            <person name="Gonzalez K."/>
            <person name="Herman E.K."/>
            <person name="Lin Y.C."/>
            <person name="Napier J."/>
            <person name="Ogata H."/>
            <person name="Sarno A.F."/>
            <person name="Shmutz J."/>
            <person name="Schroeder D."/>
            <person name="de Vargas C."/>
            <person name="Verret F."/>
            <person name="von Dassow P."/>
            <person name="Valentin K."/>
            <person name="Van de Peer Y."/>
            <person name="Wheeler G."/>
            <person name="Dacks J.B."/>
            <person name="Delwiche C.F."/>
            <person name="Dyhrman S.T."/>
            <person name="Glockner G."/>
            <person name="John U."/>
            <person name="Richards T."/>
            <person name="Worden A.Z."/>
            <person name="Zhang X."/>
            <person name="Grigoriev I.V."/>
            <person name="Allen A.E."/>
            <person name="Bidle K."/>
            <person name="Borodovsky M."/>
            <person name="Bowler C."/>
            <person name="Brownlee C."/>
            <person name="Cock J.M."/>
            <person name="Elias M."/>
            <person name="Gladyshev V.N."/>
            <person name="Groth M."/>
            <person name="Guda C."/>
            <person name="Hadaegh A."/>
            <person name="Iglesias-Rodriguez M.D."/>
            <person name="Jenkins J."/>
            <person name="Jones B.M."/>
            <person name="Lawson T."/>
            <person name="Leese F."/>
            <person name="Lindquist E."/>
            <person name="Lobanov A."/>
            <person name="Lomsadze A."/>
            <person name="Malik S.B."/>
            <person name="Marsh M.E."/>
            <person name="Mackinder L."/>
            <person name="Mock T."/>
            <person name="Mueller-Roeber B."/>
            <person name="Pagarete A."/>
            <person name="Parker M."/>
            <person name="Probert I."/>
            <person name="Quesneville H."/>
            <person name="Raines C."/>
            <person name="Rensing S.A."/>
            <person name="Riano-Pachon D.M."/>
            <person name="Richier S."/>
            <person name="Rokitta S."/>
            <person name="Shiraiwa Y."/>
            <person name="Soanes D.M."/>
            <person name="van der Giezen M."/>
            <person name="Wahlund T.M."/>
            <person name="Williams B."/>
            <person name="Wilson W."/>
            <person name="Wolfe G."/>
            <person name="Wurch L.L."/>
        </authorList>
    </citation>
    <scope>NUCLEOTIDE SEQUENCE</scope>
</reference>
<dbReference type="AlphaFoldDB" id="A0A0D3KAR6"/>